<name>A0A2X3K8H0_9BACT</name>
<dbReference type="AlphaFoldDB" id="A0A2X3K8H0"/>
<evidence type="ECO:0000313" key="2">
    <source>
        <dbReference type="Proteomes" id="UP000249818"/>
    </source>
</evidence>
<evidence type="ECO:0000313" key="1">
    <source>
        <dbReference type="EMBL" id="SQD93283.1"/>
    </source>
</evidence>
<reference evidence="2" key="1">
    <citation type="submission" date="2018-05" db="EMBL/GenBank/DDBJ databases">
        <authorList>
            <person name="Hao L."/>
        </authorList>
    </citation>
    <scope>NUCLEOTIDE SEQUENCE [LARGE SCALE GENOMIC DNA]</scope>
</reference>
<dbReference type="EMBL" id="LS483254">
    <property type="protein sequence ID" value="SQD93283.1"/>
    <property type="molecule type" value="Genomic_DNA"/>
</dbReference>
<keyword evidence="2" id="KW-1185">Reference proteome</keyword>
<proteinExistence type="predicted"/>
<sequence length="181" mass="20708">MYLEHRARCLLLKAAVDMAMIARVPTTGFTLMDKLVPPSFTSFAAQVARIPDPERLPQLWQAYILGWGGFIVTARAEEEYEYIGLEAGLKPEQVHVGLKAFDKLFPVDGRAWHYKQDDNTGITLLKMVPNVFRWLGVQRRRWIYGDKEFFRGLPSLGREDCVKWATCGYELLSADIQQARA</sequence>
<organism evidence="1 2">
    <name type="scientific">Candidatus Bipolaricaulis anaerobius</name>
    <dbReference type="NCBI Taxonomy" id="2026885"/>
    <lineage>
        <taxon>Bacteria</taxon>
        <taxon>Candidatus Bipolaricaulota</taxon>
        <taxon>Candidatus Bipolaricaulia</taxon>
        <taxon>Candidatus Bipolaricaulales</taxon>
        <taxon>Candidatus Bipolaricaulaceae</taxon>
        <taxon>Candidatus Bipolaricaulis</taxon>
    </lineage>
</organism>
<protein>
    <submittedName>
        <fullName evidence="1">Uncharacterized protein</fullName>
    </submittedName>
</protein>
<gene>
    <name evidence="1" type="ORF">BARAN1_1261</name>
</gene>
<accession>A0A2X3K8H0</accession>
<dbReference type="Proteomes" id="UP000249818">
    <property type="component" value="Chromosome BARAN1"/>
</dbReference>
<dbReference type="KEGG" id="bana:BARAN1_1261"/>